<evidence type="ECO:0000256" key="6">
    <source>
        <dbReference type="ARBA" id="ARBA00023069"/>
    </source>
</evidence>
<keyword evidence="10" id="KW-1185">Reference proteome</keyword>
<dbReference type="PANTHER" id="PTHR21648">
    <property type="entry name" value="FLAGELLAR RADIAL SPOKE PROTEIN 3"/>
    <property type="match status" value="1"/>
</dbReference>
<dbReference type="InterPro" id="IPR009290">
    <property type="entry name" value="Radial_spoke_3"/>
</dbReference>
<keyword evidence="6" id="KW-0969">Cilium</keyword>
<reference evidence="9 10" key="1">
    <citation type="submission" date="2024-11" db="EMBL/GenBank/DDBJ databases">
        <title>Adaptive evolution of stress response genes in parasites aligns with host niche diversity.</title>
        <authorList>
            <person name="Hahn C."/>
            <person name="Resl P."/>
        </authorList>
    </citation>
    <scope>NUCLEOTIDE SEQUENCE [LARGE SCALE GENOMIC DNA]</scope>
    <source>
        <strain evidence="9">EGGRZ-B1_66</strain>
        <tissue evidence="9">Body</tissue>
    </source>
</reference>
<evidence type="ECO:0000256" key="4">
    <source>
        <dbReference type="ARBA" id="ARBA00022553"/>
    </source>
</evidence>
<comment type="subcellular location">
    <subcellularLocation>
        <location evidence="1">Cytoplasm</location>
        <location evidence="1">Cytoskeleton</location>
        <location evidence="1">Flagellum axoneme</location>
    </subcellularLocation>
</comment>
<evidence type="ECO:0000256" key="8">
    <source>
        <dbReference type="ARBA" id="ARBA00023273"/>
    </source>
</evidence>
<evidence type="ECO:0000256" key="3">
    <source>
        <dbReference type="ARBA" id="ARBA00022490"/>
    </source>
</evidence>
<evidence type="ECO:0000256" key="5">
    <source>
        <dbReference type="ARBA" id="ARBA00022846"/>
    </source>
</evidence>
<dbReference type="AlphaFoldDB" id="A0ABD2QLT0"/>
<comment type="similarity">
    <text evidence="2">Belongs to the flagellar radial spoke RSP3 family.</text>
</comment>
<keyword evidence="8" id="KW-0966">Cell projection</keyword>
<evidence type="ECO:0000313" key="10">
    <source>
        <dbReference type="Proteomes" id="UP001626550"/>
    </source>
</evidence>
<keyword evidence="7" id="KW-0206">Cytoskeleton</keyword>
<dbReference type="Proteomes" id="UP001626550">
    <property type="component" value="Unassembled WGS sequence"/>
</dbReference>
<dbReference type="PANTHER" id="PTHR21648:SF0">
    <property type="entry name" value="RADIAL SPOKE HEAD PROTEIN 3 HOMOLOG"/>
    <property type="match status" value="1"/>
</dbReference>
<keyword evidence="4" id="KW-0597">Phosphoprotein</keyword>
<evidence type="ECO:0000256" key="1">
    <source>
        <dbReference type="ARBA" id="ARBA00004611"/>
    </source>
</evidence>
<evidence type="ECO:0000256" key="7">
    <source>
        <dbReference type="ARBA" id="ARBA00023212"/>
    </source>
</evidence>
<proteinExistence type="inferred from homology"/>
<gene>
    <name evidence="9" type="primary">RSPH3_1</name>
    <name evidence="9" type="ORF">Ciccas_000832</name>
</gene>
<keyword evidence="3" id="KW-0963">Cytoplasm</keyword>
<keyword evidence="5" id="KW-0282">Flagellum</keyword>
<sequence>MGLYKYKELRSLHAEVQTAAYLEYLDDVIVQTDQEVQTNEFLDRPPTPAFFPMKTGPDFQCQTDPEELWDFDLEVRPILATLVNKTMEQALIEVISSRAKEWYELSLRRTAEEIINDVTQEKQLIEGIQNLAADIFIPQSVANILELALQEKAFELI</sequence>
<evidence type="ECO:0000256" key="2">
    <source>
        <dbReference type="ARBA" id="ARBA00006737"/>
    </source>
</evidence>
<name>A0ABD2QLT0_9PLAT</name>
<dbReference type="EMBL" id="JBJKFK010000049">
    <property type="protein sequence ID" value="KAL3320477.1"/>
    <property type="molecule type" value="Genomic_DNA"/>
</dbReference>
<accession>A0ABD2QLT0</accession>
<organism evidence="9 10">
    <name type="scientific">Cichlidogyrus casuarinus</name>
    <dbReference type="NCBI Taxonomy" id="1844966"/>
    <lineage>
        <taxon>Eukaryota</taxon>
        <taxon>Metazoa</taxon>
        <taxon>Spiralia</taxon>
        <taxon>Lophotrochozoa</taxon>
        <taxon>Platyhelminthes</taxon>
        <taxon>Monogenea</taxon>
        <taxon>Monopisthocotylea</taxon>
        <taxon>Dactylogyridea</taxon>
        <taxon>Ancyrocephalidae</taxon>
        <taxon>Cichlidogyrus</taxon>
    </lineage>
</organism>
<evidence type="ECO:0000313" key="9">
    <source>
        <dbReference type="EMBL" id="KAL3320477.1"/>
    </source>
</evidence>
<dbReference type="Pfam" id="PF06098">
    <property type="entry name" value="Radial_spoke_3"/>
    <property type="match status" value="1"/>
</dbReference>
<comment type="caution">
    <text evidence="9">The sequence shown here is derived from an EMBL/GenBank/DDBJ whole genome shotgun (WGS) entry which is preliminary data.</text>
</comment>
<protein>
    <submittedName>
        <fullName evidence="9">Radial spoke head protein 3</fullName>
    </submittedName>
</protein>